<dbReference type="InterPro" id="IPR023352">
    <property type="entry name" value="MAPEG-like_dom_sf"/>
</dbReference>
<evidence type="ECO:0000256" key="1">
    <source>
        <dbReference type="ARBA" id="ARBA00004370"/>
    </source>
</evidence>
<evidence type="ECO:0000256" key="5">
    <source>
        <dbReference type="SAM" id="Phobius"/>
    </source>
</evidence>
<dbReference type="InterPro" id="IPR001129">
    <property type="entry name" value="Membr-assoc_MAPEG"/>
</dbReference>
<evidence type="ECO:0000256" key="2">
    <source>
        <dbReference type="ARBA" id="ARBA00022692"/>
    </source>
</evidence>
<comment type="caution">
    <text evidence="6">The sequence shown here is derived from an EMBL/GenBank/DDBJ whole genome shotgun (WGS) entry which is preliminary data.</text>
</comment>
<keyword evidence="7" id="KW-1185">Reference proteome</keyword>
<feature type="transmembrane region" description="Helical" evidence="5">
    <location>
        <begin position="116"/>
        <end position="136"/>
    </location>
</feature>
<keyword evidence="4 5" id="KW-0472">Membrane</keyword>
<comment type="subcellular location">
    <subcellularLocation>
        <location evidence="1">Membrane</location>
    </subcellularLocation>
</comment>
<dbReference type="Proteomes" id="UP001139319">
    <property type="component" value="Unassembled WGS sequence"/>
</dbReference>
<dbReference type="SUPFAM" id="SSF161084">
    <property type="entry name" value="MAPEG domain-like"/>
    <property type="match status" value="1"/>
</dbReference>
<dbReference type="EMBL" id="JAMFTH010000001">
    <property type="protein sequence ID" value="MCP8899050.1"/>
    <property type="molecule type" value="Genomic_DNA"/>
</dbReference>
<reference evidence="6" key="2">
    <citation type="submission" date="2023-01" db="EMBL/GenBank/DDBJ databases">
        <title>Gilvimarinus xylanilyticus HB14 isolated from Caulerpa lentillifera aquaculture base in Hainan, China.</title>
        <authorList>
            <person name="Zhang Y.-J."/>
        </authorList>
    </citation>
    <scope>NUCLEOTIDE SEQUENCE</scope>
    <source>
        <strain evidence="6">HB14</strain>
    </source>
</reference>
<evidence type="ECO:0000313" key="6">
    <source>
        <dbReference type="EMBL" id="MCP8899050.1"/>
    </source>
</evidence>
<gene>
    <name evidence="6" type="ORF">M6D89_07035</name>
</gene>
<dbReference type="Gene3D" id="1.20.120.550">
    <property type="entry name" value="Membrane associated eicosanoid/glutathione metabolism-like domain"/>
    <property type="match status" value="1"/>
</dbReference>
<sequence length="137" mass="15377">MILPMAALVLLTFIVAFTMLAARIRAVKSREVSLSYFKTYDASPRELPERMVLTQRCFNNLLEIPPLFYVACLAAMVIGMSGLLMLTLAWTYVALRAVQAFIHLNGNNVIWRMRSFLLGNLVLLAMWAILVVAQLGV</sequence>
<dbReference type="GO" id="GO:0016020">
    <property type="term" value="C:membrane"/>
    <property type="evidence" value="ECO:0007669"/>
    <property type="project" value="UniProtKB-SubCell"/>
</dbReference>
<reference evidence="6" key="1">
    <citation type="submission" date="2022-05" db="EMBL/GenBank/DDBJ databases">
        <authorList>
            <person name="Sun H.-N."/>
        </authorList>
    </citation>
    <scope>NUCLEOTIDE SEQUENCE</scope>
    <source>
        <strain evidence="6">HB14</strain>
    </source>
</reference>
<keyword evidence="3 5" id="KW-1133">Transmembrane helix</keyword>
<proteinExistence type="predicted"/>
<dbReference type="RefSeq" id="WP_253967311.1">
    <property type="nucleotide sequence ID" value="NZ_JAMFTH010000001.1"/>
</dbReference>
<dbReference type="AlphaFoldDB" id="A0A9X2HVQ0"/>
<evidence type="ECO:0000256" key="3">
    <source>
        <dbReference type="ARBA" id="ARBA00022989"/>
    </source>
</evidence>
<dbReference type="Pfam" id="PF01124">
    <property type="entry name" value="MAPEG"/>
    <property type="match status" value="1"/>
</dbReference>
<protein>
    <submittedName>
        <fullName evidence="6">MAPEG family protein</fullName>
    </submittedName>
</protein>
<feature type="transmembrane region" description="Helical" evidence="5">
    <location>
        <begin position="68"/>
        <end position="95"/>
    </location>
</feature>
<evidence type="ECO:0000256" key="4">
    <source>
        <dbReference type="ARBA" id="ARBA00023136"/>
    </source>
</evidence>
<name>A0A9X2HVQ0_9GAMM</name>
<accession>A0A9X2HVQ0</accession>
<evidence type="ECO:0000313" key="7">
    <source>
        <dbReference type="Proteomes" id="UP001139319"/>
    </source>
</evidence>
<keyword evidence="2 5" id="KW-0812">Transmembrane</keyword>
<organism evidence="6 7">
    <name type="scientific">Gilvimarinus xylanilyticus</name>
    <dbReference type="NCBI Taxonomy" id="2944139"/>
    <lineage>
        <taxon>Bacteria</taxon>
        <taxon>Pseudomonadati</taxon>
        <taxon>Pseudomonadota</taxon>
        <taxon>Gammaproteobacteria</taxon>
        <taxon>Cellvibrionales</taxon>
        <taxon>Cellvibrionaceae</taxon>
        <taxon>Gilvimarinus</taxon>
    </lineage>
</organism>